<dbReference type="RefSeq" id="WP_145891678.1">
    <property type="nucleotide sequence ID" value="NZ_VOBQ01000004.1"/>
</dbReference>
<protein>
    <submittedName>
        <fullName evidence="1">Uncharacterized protein</fullName>
    </submittedName>
</protein>
<dbReference type="AlphaFoldDB" id="A0A562ZUE8"/>
<evidence type="ECO:0000313" key="1">
    <source>
        <dbReference type="EMBL" id="TWO72103.1"/>
    </source>
</evidence>
<comment type="caution">
    <text evidence="1">The sequence shown here is derived from an EMBL/GenBank/DDBJ whole genome shotgun (WGS) entry which is preliminary data.</text>
</comment>
<dbReference type="SUPFAM" id="SSF53335">
    <property type="entry name" value="S-adenosyl-L-methionine-dependent methyltransferases"/>
    <property type="match status" value="1"/>
</dbReference>
<name>A0A562ZUE8_9BURK</name>
<dbReference type="OrthoDB" id="9782855at2"/>
<dbReference type="Gene3D" id="3.40.50.150">
    <property type="entry name" value="Vaccinia Virus protein VP39"/>
    <property type="match status" value="1"/>
</dbReference>
<gene>
    <name evidence="1" type="ORF">FN976_05140</name>
</gene>
<organism evidence="1 2">
    <name type="scientific">Caenimonas sedimenti</name>
    <dbReference type="NCBI Taxonomy" id="2596921"/>
    <lineage>
        <taxon>Bacteria</taxon>
        <taxon>Pseudomonadati</taxon>
        <taxon>Pseudomonadota</taxon>
        <taxon>Betaproteobacteria</taxon>
        <taxon>Burkholderiales</taxon>
        <taxon>Comamonadaceae</taxon>
        <taxon>Caenimonas</taxon>
    </lineage>
</organism>
<reference evidence="1 2" key="1">
    <citation type="submission" date="2019-07" db="EMBL/GenBank/DDBJ databases">
        <title>Caenimonas sedimenti sp. nov., isolated from activated sludge.</title>
        <authorList>
            <person name="Xu J."/>
        </authorList>
    </citation>
    <scope>NUCLEOTIDE SEQUENCE [LARGE SCALE GENOMIC DNA]</scope>
    <source>
        <strain evidence="1 2">HX-9-20</strain>
    </source>
</reference>
<dbReference type="EMBL" id="VOBQ01000004">
    <property type="protein sequence ID" value="TWO72103.1"/>
    <property type="molecule type" value="Genomic_DNA"/>
</dbReference>
<dbReference type="Proteomes" id="UP000318199">
    <property type="component" value="Unassembled WGS sequence"/>
</dbReference>
<sequence length="413" mass="44787">MIGLYFTSVAQNPEQLAAARARAQALCNAPGADTFVASPAVNFTGQPDQDHPEISLLTVLPAGGLEGAMLVPPVRQFRDAYSRALLGRVHDAIRPGGAMVVPFHAPAIAKRTGFWDLAWLRDVLGKETRVTDDGLAVFTRGPAALPAPVSVLSAFFENAPRLAQSHLARLQSGAAVDPAAYPELVAAAAGPAAGLRAAEAAVPDLAQGLEQFYAYITYSVTGTSYKAEAVRRFIDMYLPGKSGLRAIDIGGGIGFVDMEVLLTCPAVAHVLNCEPVAGNLPLTSLLFGHYRERLAGRYNVTVATAQDFAFAEPVHVIYDFASLLYVPREQLPATLDRMWNALLPGGLLLVHENIRRPLFESKSYYASVFEADELEGYLRPYGEIAYFRSSDLQPMKKQDTKDLTVFRVLQKRR</sequence>
<accession>A0A562ZUE8</accession>
<proteinExistence type="predicted"/>
<evidence type="ECO:0000313" key="2">
    <source>
        <dbReference type="Proteomes" id="UP000318199"/>
    </source>
</evidence>
<dbReference type="InterPro" id="IPR022657">
    <property type="entry name" value="De-COase2_CS"/>
</dbReference>
<keyword evidence="2" id="KW-1185">Reference proteome</keyword>
<dbReference type="PROSITE" id="PS00879">
    <property type="entry name" value="ODR_DC_2_2"/>
    <property type="match status" value="1"/>
</dbReference>
<dbReference type="InterPro" id="IPR029063">
    <property type="entry name" value="SAM-dependent_MTases_sf"/>
</dbReference>